<evidence type="ECO:0008006" key="2">
    <source>
        <dbReference type="Google" id="ProtNLM"/>
    </source>
</evidence>
<organism evidence="1">
    <name type="scientific">human gut metagenome</name>
    <dbReference type="NCBI Taxonomy" id="408170"/>
    <lineage>
        <taxon>unclassified sequences</taxon>
        <taxon>metagenomes</taxon>
        <taxon>organismal metagenomes</taxon>
    </lineage>
</organism>
<reference evidence="1" key="1">
    <citation type="journal article" date="2013" name="Environ. Microbiol.">
        <title>Microbiota from the distal guts of lean and obese adolescents exhibit partial functional redundancy besides clear differences in community structure.</title>
        <authorList>
            <person name="Ferrer M."/>
            <person name="Ruiz A."/>
            <person name="Lanza F."/>
            <person name="Haange S.B."/>
            <person name="Oberbach A."/>
            <person name="Till H."/>
            <person name="Bargiela R."/>
            <person name="Campoy C."/>
            <person name="Segura M.T."/>
            <person name="Richter M."/>
            <person name="von Bergen M."/>
            <person name="Seifert J."/>
            <person name="Suarez A."/>
        </authorList>
    </citation>
    <scope>NUCLEOTIDE SEQUENCE</scope>
</reference>
<sequence length="141" mass="16147">REPRMVVRLLQYRRSVSPEPGEGSIERSILDVLKVEGSLITRDLRAACGFTGPKMRSRFDGYVTRLEMGGYIVTEDFVYPRDRHGREYGWGWSLLTTPETLFGPDACRPDRSPQESRERILAQLRKILPETAGPRLVALLR</sequence>
<protein>
    <recommendedName>
        <fullName evidence="2">Winged helix-turn-helix domain-containing protein</fullName>
    </recommendedName>
</protein>
<feature type="non-terminal residue" evidence="1">
    <location>
        <position position="1"/>
    </location>
</feature>
<accession>K1SDE9</accession>
<dbReference type="AlphaFoldDB" id="K1SDE9"/>
<dbReference type="EMBL" id="AJWZ01007932">
    <property type="protein sequence ID" value="EKC55538.1"/>
    <property type="molecule type" value="Genomic_DNA"/>
</dbReference>
<name>K1SDE9_9ZZZZ</name>
<dbReference type="InterPro" id="IPR056298">
    <property type="entry name" value="AlkZ-rel"/>
</dbReference>
<evidence type="ECO:0000313" key="1">
    <source>
        <dbReference type="EMBL" id="EKC55538.1"/>
    </source>
</evidence>
<comment type="caution">
    <text evidence="1">The sequence shown here is derived from an EMBL/GenBank/DDBJ whole genome shotgun (WGS) entry which is preliminary data.</text>
</comment>
<gene>
    <name evidence="1" type="ORF">OBE_11515</name>
</gene>
<proteinExistence type="predicted"/>
<dbReference type="Pfam" id="PF24741">
    <property type="entry name" value="AlkZ-rel"/>
    <property type="match status" value="1"/>
</dbReference>